<reference evidence="16 17" key="1">
    <citation type="submission" date="2015-04" db="EMBL/GenBank/DDBJ databases">
        <authorList>
            <person name="Syromyatnikov M.Y."/>
            <person name="Popov V.N."/>
        </authorList>
    </citation>
    <scope>NUCLEOTIDE SEQUENCE [LARGE SCALE GENOMIC DNA]</scope>
</reference>
<evidence type="ECO:0000256" key="12">
    <source>
        <dbReference type="ARBA" id="ARBA00069760"/>
    </source>
</evidence>
<dbReference type="AlphaFoldDB" id="A0A1J1IIC9"/>
<evidence type="ECO:0000256" key="13">
    <source>
        <dbReference type="ARBA" id="ARBA00080951"/>
    </source>
</evidence>
<evidence type="ECO:0000313" key="16">
    <source>
        <dbReference type="EMBL" id="CRK98822.1"/>
    </source>
</evidence>
<evidence type="ECO:0000256" key="9">
    <source>
        <dbReference type="ARBA" id="ARBA00030268"/>
    </source>
</evidence>
<dbReference type="PRINTS" id="PR01039">
    <property type="entry name" value="TRNASYNTHTRP"/>
</dbReference>
<feature type="transmembrane region" description="Helical" evidence="15">
    <location>
        <begin position="376"/>
        <end position="394"/>
    </location>
</feature>
<evidence type="ECO:0000256" key="15">
    <source>
        <dbReference type="SAM" id="Phobius"/>
    </source>
</evidence>
<evidence type="ECO:0000256" key="4">
    <source>
        <dbReference type="ARBA" id="ARBA00022598"/>
    </source>
</evidence>
<evidence type="ECO:0000256" key="8">
    <source>
        <dbReference type="ARBA" id="ARBA00023146"/>
    </source>
</evidence>
<keyword evidence="6" id="KW-0067">ATP-binding</keyword>
<dbReference type="FunFam" id="1.10.240.10:FF:000002">
    <property type="entry name" value="Tryptophan--tRNA ligase"/>
    <property type="match status" value="1"/>
</dbReference>
<comment type="catalytic activity">
    <reaction evidence="10">
        <text>tRNA(Trp) + L-tryptophan + ATP = L-tryptophyl-tRNA(Trp) + AMP + diphosphate + H(+)</text>
        <dbReference type="Rhea" id="RHEA:24080"/>
        <dbReference type="Rhea" id="RHEA-COMP:9671"/>
        <dbReference type="Rhea" id="RHEA-COMP:9705"/>
        <dbReference type="ChEBI" id="CHEBI:15378"/>
        <dbReference type="ChEBI" id="CHEBI:30616"/>
        <dbReference type="ChEBI" id="CHEBI:33019"/>
        <dbReference type="ChEBI" id="CHEBI:57912"/>
        <dbReference type="ChEBI" id="CHEBI:78442"/>
        <dbReference type="ChEBI" id="CHEBI:78535"/>
        <dbReference type="ChEBI" id="CHEBI:456215"/>
        <dbReference type="EC" id="6.1.1.2"/>
    </reaction>
</comment>
<keyword evidence="15" id="KW-0812">Transmembrane</keyword>
<keyword evidence="8" id="KW-0030">Aminoacyl-tRNA synthetase</keyword>
<protein>
    <recommendedName>
        <fullName evidence="12">Tryptophan--tRNA ligase, mitochondrial</fullName>
        <ecNumber evidence="3">6.1.1.2</ecNumber>
    </recommendedName>
    <alternativeName>
        <fullName evidence="13">(Mt)TrpRS</fullName>
    </alternativeName>
    <alternativeName>
        <fullName evidence="9">Tryptophanyl-tRNA synthetase</fullName>
    </alternativeName>
</protein>
<dbReference type="InterPro" id="IPR001412">
    <property type="entry name" value="aa-tRNA-synth_I_CS"/>
</dbReference>
<comment type="subcellular location">
    <subcellularLocation>
        <location evidence="1">Mitochondrion matrix</location>
    </subcellularLocation>
</comment>
<dbReference type="OrthoDB" id="15808at2759"/>
<evidence type="ECO:0000313" key="17">
    <source>
        <dbReference type="Proteomes" id="UP000183832"/>
    </source>
</evidence>
<dbReference type="HAMAP" id="MF_00140_B">
    <property type="entry name" value="Trp_tRNA_synth_B"/>
    <property type="match status" value="1"/>
</dbReference>
<keyword evidence="15" id="KW-0472">Membrane</keyword>
<evidence type="ECO:0000256" key="14">
    <source>
        <dbReference type="SAM" id="MobiDB-lite"/>
    </source>
</evidence>
<dbReference type="PROSITE" id="PS00178">
    <property type="entry name" value="AA_TRNA_LIGASE_I"/>
    <property type="match status" value="1"/>
</dbReference>
<dbReference type="Gene3D" id="1.10.240.10">
    <property type="entry name" value="Tyrosyl-Transfer RNA Synthetase"/>
    <property type="match status" value="1"/>
</dbReference>
<feature type="compositionally biased region" description="Polar residues" evidence="14">
    <location>
        <begin position="487"/>
        <end position="497"/>
    </location>
</feature>
<feature type="compositionally biased region" description="Low complexity" evidence="14">
    <location>
        <begin position="508"/>
        <end position="519"/>
    </location>
</feature>
<organism evidence="16 17">
    <name type="scientific">Clunio marinus</name>
    <dbReference type="NCBI Taxonomy" id="568069"/>
    <lineage>
        <taxon>Eukaryota</taxon>
        <taxon>Metazoa</taxon>
        <taxon>Ecdysozoa</taxon>
        <taxon>Arthropoda</taxon>
        <taxon>Hexapoda</taxon>
        <taxon>Insecta</taxon>
        <taxon>Pterygota</taxon>
        <taxon>Neoptera</taxon>
        <taxon>Endopterygota</taxon>
        <taxon>Diptera</taxon>
        <taxon>Nematocera</taxon>
        <taxon>Chironomoidea</taxon>
        <taxon>Chironomidae</taxon>
        <taxon>Clunio</taxon>
    </lineage>
</organism>
<sequence length="673" mass="74885">MISRQLLNQFIRSSPKSVYRNFCNSKHNEVKKVFSGIQPTGDLHIGNYLGAIRRWVDLQNDENDVTYCIVDLHSITLPQNPLELRNNSLRICASLLACGIDPNKSTLFLQSSIKEHSELCWILGCITTMARLTHLPQYKDKSAAMKEIPLGLYLYPVLQAADIMLYKATHVPVGEDQLQHLQLALSLTKLFNHRFGKTFPMCQAMVAEDASCRIKSLRDPSKKMSKSDPDPKSCVMITDTPEVIKGKVKKAITDCTSEVTFDPLTRPGVANLLTMHSMVSGKSVQSICDEVKDVDTGKYKLIVADALIEHINPIRIKIEDYLKNPDHLCNILNQGSDKAREVAEKTINEVKIKVGLGNFRWGLKAISIFITIKIKIILLLLFIGGGIFYGLKIWQGTALGCPEPIVQEIVKNHHEMVVPYHHSSGGFSSEGISSFPGSFHDSFSGGDYSGIYSHTPGPPVGSSHGFSGSSMYLPPSASGSDPEVGPPQSSQSYSTSDPEVGPSQGVQSYSGSPYLPPSGMAEQSPQAAAAFSYPNRRRRVRGRQLNEESVTLFGDLLFRFLGVNTDQCKKRFVCELEFRNPFLGYAMRYVGVELFKEYVTSKEGPQAPKKFTDCAKLYTECRAPNETSTGIIRKRRKQIRRQEDSTTTESNSVEETTTEVNDSVKNYIMKRKN</sequence>
<feature type="compositionally biased region" description="Low complexity" evidence="14">
    <location>
        <begin position="645"/>
        <end position="660"/>
    </location>
</feature>
<dbReference type="EC" id="6.1.1.2" evidence="3"/>
<dbReference type="InterPro" id="IPR050203">
    <property type="entry name" value="Trp-tRNA_synthetase"/>
</dbReference>
<keyword evidence="17" id="KW-1185">Reference proteome</keyword>
<comment type="function">
    <text evidence="11">Catalyzes the attachment of tryptophan to tRNA(Trp) in a two-step reaction: tryptophan is first activated by ATP to form Trp-AMP and then transferred to the acceptor end of tRNA(Trp).</text>
</comment>
<keyword evidence="7" id="KW-0648">Protein biosynthesis</keyword>
<dbReference type="GO" id="GO:0005759">
    <property type="term" value="C:mitochondrial matrix"/>
    <property type="evidence" value="ECO:0007669"/>
    <property type="project" value="UniProtKB-SubCell"/>
</dbReference>
<accession>A0A1J1IIC9</accession>
<dbReference type="FunFam" id="3.40.50.620:FF:000082">
    <property type="entry name" value="MSW1p Mitochondrial tryptophanyl-tRNA synthetase"/>
    <property type="match status" value="1"/>
</dbReference>
<dbReference type="CDD" id="cd00806">
    <property type="entry name" value="TrpRS_core"/>
    <property type="match status" value="1"/>
</dbReference>
<evidence type="ECO:0000256" key="2">
    <source>
        <dbReference type="ARBA" id="ARBA00005594"/>
    </source>
</evidence>
<evidence type="ECO:0000256" key="3">
    <source>
        <dbReference type="ARBA" id="ARBA00013161"/>
    </source>
</evidence>
<keyword evidence="15" id="KW-1133">Transmembrane helix</keyword>
<dbReference type="SUPFAM" id="SSF52374">
    <property type="entry name" value="Nucleotidylyl transferase"/>
    <property type="match status" value="1"/>
</dbReference>
<proteinExistence type="inferred from homology"/>
<dbReference type="PANTHER" id="PTHR43766:SF1">
    <property type="entry name" value="TRYPTOPHAN--TRNA LIGASE, MITOCHONDRIAL"/>
    <property type="match status" value="1"/>
</dbReference>
<dbReference type="InterPro" id="IPR002305">
    <property type="entry name" value="aa-tRNA-synth_Ic"/>
</dbReference>
<evidence type="ECO:0000256" key="6">
    <source>
        <dbReference type="ARBA" id="ARBA00022840"/>
    </source>
</evidence>
<evidence type="ECO:0000256" key="10">
    <source>
        <dbReference type="ARBA" id="ARBA00049929"/>
    </source>
</evidence>
<dbReference type="EMBL" id="CVRI01000048">
    <property type="protein sequence ID" value="CRK98822.1"/>
    <property type="molecule type" value="Genomic_DNA"/>
</dbReference>
<dbReference type="PANTHER" id="PTHR43766">
    <property type="entry name" value="TRYPTOPHAN--TRNA LIGASE, MITOCHONDRIAL"/>
    <property type="match status" value="1"/>
</dbReference>
<dbReference type="InterPro" id="IPR024109">
    <property type="entry name" value="Trp-tRNA-ligase_bac-type"/>
</dbReference>
<evidence type="ECO:0000256" key="7">
    <source>
        <dbReference type="ARBA" id="ARBA00022917"/>
    </source>
</evidence>
<dbReference type="GO" id="GO:0070183">
    <property type="term" value="P:mitochondrial tryptophanyl-tRNA aminoacylation"/>
    <property type="evidence" value="ECO:0007669"/>
    <property type="project" value="TreeGrafter"/>
</dbReference>
<dbReference type="InterPro" id="IPR002306">
    <property type="entry name" value="Trp-tRNA-ligase"/>
</dbReference>
<dbReference type="NCBIfam" id="TIGR00233">
    <property type="entry name" value="trpS"/>
    <property type="match status" value="1"/>
</dbReference>
<feature type="region of interest" description="Disordered" evidence="14">
    <location>
        <begin position="471"/>
        <end position="533"/>
    </location>
</feature>
<name>A0A1J1IIC9_9DIPT</name>
<gene>
    <name evidence="16" type="ORF">CLUMA_CG011953</name>
</gene>
<feature type="region of interest" description="Disordered" evidence="14">
    <location>
        <begin position="632"/>
        <end position="660"/>
    </location>
</feature>
<evidence type="ECO:0000256" key="5">
    <source>
        <dbReference type="ARBA" id="ARBA00022741"/>
    </source>
</evidence>
<keyword evidence="4" id="KW-0436">Ligase</keyword>
<dbReference type="Gene3D" id="3.40.50.620">
    <property type="entry name" value="HUPs"/>
    <property type="match status" value="1"/>
</dbReference>
<evidence type="ECO:0000256" key="11">
    <source>
        <dbReference type="ARBA" id="ARBA00059972"/>
    </source>
</evidence>
<comment type="similarity">
    <text evidence="2">Belongs to the class-I aminoacyl-tRNA synthetase family.</text>
</comment>
<dbReference type="Pfam" id="PF00579">
    <property type="entry name" value="tRNA-synt_1b"/>
    <property type="match status" value="1"/>
</dbReference>
<keyword evidence="5" id="KW-0547">Nucleotide-binding</keyword>
<dbReference type="Proteomes" id="UP000183832">
    <property type="component" value="Unassembled WGS sequence"/>
</dbReference>
<dbReference type="InterPro" id="IPR014729">
    <property type="entry name" value="Rossmann-like_a/b/a_fold"/>
</dbReference>
<dbReference type="GO" id="GO:0005524">
    <property type="term" value="F:ATP binding"/>
    <property type="evidence" value="ECO:0007669"/>
    <property type="project" value="UniProtKB-KW"/>
</dbReference>
<evidence type="ECO:0000256" key="1">
    <source>
        <dbReference type="ARBA" id="ARBA00004305"/>
    </source>
</evidence>
<dbReference type="STRING" id="568069.A0A1J1IIC9"/>
<dbReference type="GO" id="GO:0004830">
    <property type="term" value="F:tryptophan-tRNA ligase activity"/>
    <property type="evidence" value="ECO:0007669"/>
    <property type="project" value="UniProtKB-EC"/>
</dbReference>